<accession>A0AAX4J9U0</accession>
<reference evidence="1" key="1">
    <citation type="journal article" date="2024" name="BMC Genomics">
        <title>Functional annotation of a divergent genome using sequence and structure-based similarity.</title>
        <authorList>
            <person name="Svedberg D."/>
            <person name="Winiger R.R."/>
            <person name="Berg A."/>
            <person name="Sharma H."/>
            <person name="Tellgren-Roth C."/>
            <person name="Debrunner-Vossbrinck B.A."/>
            <person name="Vossbrinck C.R."/>
            <person name="Barandun J."/>
        </authorList>
    </citation>
    <scope>NUCLEOTIDE SEQUENCE</scope>
    <source>
        <strain evidence="1">Illinois isolate</strain>
    </source>
</reference>
<evidence type="ECO:0000313" key="1">
    <source>
        <dbReference type="EMBL" id="WUR02686.1"/>
    </source>
</evidence>
<dbReference type="AlphaFoldDB" id="A0AAX4J9U0"/>
<name>A0AAX4J9U0_9MICR</name>
<keyword evidence="2" id="KW-1185">Reference proteome</keyword>
<dbReference type="EMBL" id="CP142727">
    <property type="protein sequence ID" value="WUR02686.1"/>
    <property type="molecule type" value="Genomic_DNA"/>
</dbReference>
<dbReference type="GeneID" id="90540497"/>
<evidence type="ECO:0000313" key="2">
    <source>
        <dbReference type="Proteomes" id="UP001334084"/>
    </source>
</evidence>
<dbReference type="RefSeq" id="XP_065328831.1">
    <property type="nucleotide sequence ID" value="XM_065472759.1"/>
</dbReference>
<dbReference type="KEGG" id="vnx:VNE69_02207"/>
<dbReference type="Proteomes" id="UP001334084">
    <property type="component" value="Chromosome 2"/>
</dbReference>
<protein>
    <submittedName>
        <fullName evidence="1">SP-containing protein</fullName>
    </submittedName>
</protein>
<sequence length="281" mass="34060">MILLYNFINFARCNRSDYIEEYILENKPYDYVSIIPQNDAEYFRPYDELQKNLEKNQVDCKYMKSDFSLEKNTLESSRQILYDPIIIIKFYLTKCQNKINEFKILMGKEIVLKKRSQIRIEKRIEKEARIKNYYKKLEDLKFDDLCLNAKFQLKIIKKSLKDYNTPIEIDNILIGVMKLIKHFLKIYEMKKDLTGCEYLCTQSVEIHRFNIKIYSAFDYIPMIDTFEKMKTGLGLYRYENEIIKKKTELKVKELQEILYNIIFKITEGRKVYNKIIQIYKK</sequence>
<gene>
    <name evidence="1" type="ORF">VNE69_02207</name>
</gene>
<organism evidence="1 2">
    <name type="scientific">Vairimorpha necatrix</name>
    <dbReference type="NCBI Taxonomy" id="6039"/>
    <lineage>
        <taxon>Eukaryota</taxon>
        <taxon>Fungi</taxon>
        <taxon>Fungi incertae sedis</taxon>
        <taxon>Microsporidia</taxon>
        <taxon>Nosematidae</taxon>
        <taxon>Vairimorpha</taxon>
    </lineage>
</organism>
<proteinExistence type="predicted"/>